<dbReference type="SUPFAM" id="SSF50677">
    <property type="entry name" value="ValRS/IleRS/LeuRS editing domain"/>
    <property type="match status" value="1"/>
</dbReference>
<dbReference type="FunFam" id="3.90.740.10:FF:000008">
    <property type="entry name" value="Valine--tRNA ligase, mitochondrial"/>
    <property type="match status" value="1"/>
</dbReference>
<evidence type="ECO:0000256" key="9">
    <source>
        <dbReference type="ARBA" id="ARBA00029936"/>
    </source>
</evidence>
<protein>
    <recommendedName>
        <fullName evidence="2">valine--tRNA ligase</fullName>
        <ecNumber evidence="2">6.1.1.9</ecNumber>
    </recommendedName>
    <alternativeName>
        <fullName evidence="9">Valyl-tRNA synthetase</fullName>
    </alternativeName>
</protein>
<evidence type="ECO:0000256" key="5">
    <source>
        <dbReference type="ARBA" id="ARBA00022840"/>
    </source>
</evidence>
<dbReference type="PANTHER" id="PTHR11946">
    <property type="entry name" value="VALYL-TRNA SYNTHETASES"/>
    <property type="match status" value="1"/>
</dbReference>
<feature type="domain" description="Leucyl-tRNA synthetase editing" evidence="13">
    <location>
        <begin position="341"/>
        <end position="396"/>
    </location>
</feature>
<dbReference type="SUPFAM" id="SSF52374">
    <property type="entry name" value="Nucleotidylyl transferase"/>
    <property type="match status" value="1"/>
</dbReference>
<dbReference type="InterPro" id="IPR025709">
    <property type="entry name" value="Leu_tRNA-synth_edit"/>
</dbReference>
<dbReference type="Pfam" id="PF00133">
    <property type="entry name" value="tRNA-synt_1"/>
    <property type="match status" value="1"/>
</dbReference>
<dbReference type="PANTHER" id="PTHR11946:SF109">
    <property type="entry name" value="VALINE--TRNA LIGASE"/>
    <property type="match status" value="1"/>
</dbReference>
<dbReference type="FunFam" id="3.90.740.10:FF:000010">
    <property type="entry name" value="Valine--tRNA ligase"/>
    <property type="match status" value="1"/>
</dbReference>
<evidence type="ECO:0000259" key="13">
    <source>
        <dbReference type="Pfam" id="PF13603"/>
    </source>
</evidence>
<comment type="caution">
    <text evidence="14">The sequence shown here is derived from an EMBL/GenBank/DDBJ whole genome shotgun (WGS) entry which is preliminary data.</text>
</comment>
<comment type="catalytic activity">
    <reaction evidence="10">
        <text>tRNA(Val) + L-valine + ATP = L-valyl-tRNA(Val) + AMP + diphosphate</text>
        <dbReference type="Rhea" id="RHEA:10704"/>
        <dbReference type="Rhea" id="RHEA-COMP:9672"/>
        <dbReference type="Rhea" id="RHEA-COMP:9708"/>
        <dbReference type="ChEBI" id="CHEBI:30616"/>
        <dbReference type="ChEBI" id="CHEBI:33019"/>
        <dbReference type="ChEBI" id="CHEBI:57762"/>
        <dbReference type="ChEBI" id="CHEBI:78442"/>
        <dbReference type="ChEBI" id="CHEBI:78537"/>
        <dbReference type="ChEBI" id="CHEBI:456215"/>
        <dbReference type="EC" id="6.1.1.9"/>
    </reaction>
</comment>
<sequence>MIINQQSKQKTEKEIAREKAKAVKLAKFNAKQKKLEEITSNNSQNSKKIGKKSPLNVNASEFQWSVDPDGKKDVLGEIPSTYSPIYVEAAWYEWWESQGFFRPEYGGRDLSTPNPKGHFTIVIPPPNVTGVLHLGHSLSTTVEDSIARWHRMSGQTVLFVPGCDHAGIATQVVVEKMLERESGLNRHQLGREKFIKEVWNWKKTKGHIIYDQIRKLGAGMDWDRAVFMLDPKIIRAVTEAFIQMHEKGVIYRNKRLVNWSCALRSAISDIEVDKMEINGRTLVSVPSYEEKVELGVLAEFAYLVEGSSEELIVATTRIETMLGDVAVAVHPDDSRYKHLIGKNCTHPFVNRTLPIIADTFVDQSFGTGAVKITPAHDQNDYEVGIRHSLPFINILSDDGLLLPNCGDKFSGMKRFGNFSH</sequence>
<dbReference type="GO" id="GO:0002161">
    <property type="term" value="F:aminoacyl-tRNA deacylase activity"/>
    <property type="evidence" value="ECO:0007669"/>
    <property type="project" value="InterPro"/>
</dbReference>
<evidence type="ECO:0000313" key="15">
    <source>
        <dbReference type="Proteomes" id="UP000605970"/>
    </source>
</evidence>
<name>A0A8S9ZJ10_9BILA</name>
<reference evidence="14" key="1">
    <citation type="journal article" date="2020" name="Ecol. Evol.">
        <title>Genome structure and content of the rice root-knot nematode (Meloidogyne graminicola).</title>
        <authorList>
            <person name="Phan N.T."/>
            <person name="Danchin E.G.J."/>
            <person name="Klopp C."/>
            <person name="Perfus-Barbeoch L."/>
            <person name="Kozlowski D.K."/>
            <person name="Koutsovoulos G.D."/>
            <person name="Lopez-Roques C."/>
            <person name="Bouchez O."/>
            <person name="Zahm M."/>
            <person name="Besnard G."/>
            <person name="Bellafiore S."/>
        </authorList>
    </citation>
    <scope>NUCLEOTIDE SEQUENCE</scope>
    <source>
        <strain evidence="14">VN-18</strain>
    </source>
</reference>
<dbReference type="PROSITE" id="PS00178">
    <property type="entry name" value="AA_TRNA_LIGASE_I"/>
    <property type="match status" value="1"/>
</dbReference>
<proteinExistence type="inferred from homology"/>
<evidence type="ECO:0000256" key="10">
    <source>
        <dbReference type="ARBA" id="ARBA00047552"/>
    </source>
</evidence>
<evidence type="ECO:0000256" key="2">
    <source>
        <dbReference type="ARBA" id="ARBA00013169"/>
    </source>
</evidence>
<evidence type="ECO:0000256" key="4">
    <source>
        <dbReference type="ARBA" id="ARBA00022741"/>
    </source>
</evidence>
<keyword evidence="8 11" id="KW-0030">Aminoacyl-tRNA synthetase</keyword>
<dbReference type="Gene3D" id="3.40.50.620">
    <property type="entry name" value="HUPs"/>
    <property type="match status" value="1"/>
</dbReference>
<organism evidence="14 15">
    <name type="scientific">Meloidogyne graminicola</name>
    <dbReference type="NCBI Taxonomy" id="189291"/>
    <lineage>
        <taxon>Eukaryota</taxon>
        <taxon>Metazoa</taxon>
        <taxon>Ecdysozoa</taxon>
        <taxon>Nematoda</taxon>
        <taxon>Chromadorea</taxon>
        <taxon>Rhabditida</taxon>
        <taxon>Tylenchina</taxon>
        <taxon>Tylenchomorpha</taxon>
        <taxon>Tylenchoidea</taxon>
        <taxon>Meloidogynidae</taxon>
        <taxon>Meloidogyninae</taxon>
        <taxon>Meloidogyne</taxon>
    </lineage>
</organism>
<dbReference type="InterPro" id="IPR002300">
    <property type="entry name" value="aa-tRNA-synth_Ia"/>
</dbReference>
<dbReference type="InterPro" id="IPR002303">
    <property type="entry name" value="Valyl-tRNA_ligase"/>
</dbReference>
<dbReference type="AlphaFoldDB" id="A0A8S9ZJ10"/>
<keyword evidence="6 11" id="KW-0648">Protein biosynthesis</keyword>
<keyword evidence="15" id="KW-1185">Reference proteome</keyword>
<dbReference type="Proteomes" id="UP000605970">
    <property type="component" value="Unassembled WGS sequence"/>
</dbReference>
<dbReference type="EC" id="6.1.1.9" evidence="2"/>
<keyword evidence="5 11" id="KW-0067">ATP-binding</keyword>
<dbReference type="GO" id="GO:0004832">
    <property type="term" value="F:valine-tRNA ligase activity"/>
    <property type="evidence" value="ECO:0007669"/>
    <property type="project" value="UniProtKB-EC"/>
</dbReference>
<dbReference type="EMBL" id="JABEBT010000077">
    <property type="protein sequence ID" value="KAF7633393.1"/>
    <property type="molecule type" value="Genomic_DNA"/>
</dbReference>
<keyword evidence="3 11" id="KW-0436">Ligase</keyword>
<gene>
    <name evidence="14" type="ORF">Mgra_00007185</name>
</gene>
<dbReference type="GO" id="GO:0005524">
    <property type="term" value="F:ATP binding"/>
    <property type="evidence" value="ECO:0007669"/>
    <property type="project" value="UniProtKB-KW"/>
</dbReference>
<dbReference type="GO" id="GO:0006438">
    <property type="term" value="P:valyl-tRNA aminoacylation"/>
    <property type="evidence" value="ECO:0007669"/>
    <property type="project" value="InterPro"/>
</dbReference>
<keyword evidence="7" id="KW-0175">Coiled coil</keyword>
<evidence type="ECO:0000256" key="1">
    <source>
        <dbReference type="ARBA" id="ARBA00005594"/>
    </source>
</evidence>
<feature type="domain" description="Aminoacyl-tRNA synthetase class Ia" evidence="12">
    <location>
        <begin position="91"/>
        <end position="292"/>
    </location>
</feature>
<evidence type="ECO:0000256" key="8">
    <source>
        <dbReference type="ARBA" id="ARBA00023146"/>
    </source>
</evidence>
<dbReference type="Pfam" id="PF13603">
    <property type="entry name" value="tRNA-synt_1_2"/>
    <property type="match status" value="1"/>
</dbReference>
<dbReference type="OrthoDB" id="629407at2759"/>
<dbReference type="InterPro" id="IPR001412">
    <property type="entry name" value="aa-tRNA-synth_I_CS"/>
</dbReference>
<dbReference type="InterPro" id="IPR009008">
    <property type="entry name" value="Val/Leu/Ile-tRNA-synth_edit"/>
</dbReference>
<dbReference type="GO" id="GO:0005829">
    <property type="term" value="C:cytosol"/>
    <property type="evidence" value="ECO:0007669"/>
    <property type="project" value="TreeGrafter"/>
</dbReference>
<evidence type="ECO:0000313" key="14">
    <source>
        <dbReference type="EMBL" id="KAF7633393.1"/>
    </source>
</evidence>
<accession>A0A8S9ZJ10</accession>
<evidence type="ECO:0000256" key="3">
    <source>
        <dbReference type="ARBA" id="ARBA00022598"/>
    </source>
</evidence>
<evidence type="ECO:0000256" key="6">
    <source>
        <dbReference type="ARBA" id="ARBA00022917"/>
    </source>
</evidence>
<evidence type="ECO:0000256" key="11">
    <source>
        <dbReference type="RuleBase" id="RU363035"/>
    </source>
</evidence>
<comment type="similarity">
    <text evidence="1 11">Belongs to the class-I aminoacyl-tRNA synthetase family.</text>
</comment>
<keyword evidence="4 11" id="KW-0547">Nucleotide-binding</keyword>
<evidence type="ECO:0000259" key="12">
    <source>
        <dbReference type="Pfam" id="PF00133"/>
    </source>
</evidence>
<dbReference type="InterPro" id="IPR014729">
    <property type="entry name" value="Rossmann-like_a/b/a_fold"/>
</dbReference>
<dbReference type="PRINTS" id="PR00986">
    <property type="entry name" value="TRNASYNTHVAL"/>
</dbReference>
<dbReference type="FunFam" id="3.40.50.620:FF:000020">
    <property type="entry name" value="Valine--tRNA ligase, mitochondrial"/>
    <property type="match status" value="1"/>
</dbReference>
<dbReference type="Gene3D" id="3.90.740.10">
    <property type="entry name" value="Valyl/Leucyl/Isoleucyl-tRNA synthetase, editing domain"/>
    <property type="match status" value="1"/>
</dbReference>
<evidence type="ECO:0000256" key="7">
    <source>
        <dbReference type="ARBA" id="ARBA00023054"/>
    </source>
</evidence>